<evidence type="ECO:0000313" key="3">
    <source>
        <dbReference type="EMBL" id="TCV89260.1"/>
    </source>
</evidence>
<name>A0A4R3YBD4_9PAST</name>
<comment type="caution">
    <text evidence="3">The sequence shown here is derived from an EMBL/GenBank/DDBJ whole genome shotgun (WGS) entry which is preliminary data.</text>
</comment>
<organism evidence="3 4">
    <name type="scientific">Testudinibacter aquarius</name>
    <dbReference type="NCBI Taxonomy" id="1524974"/>
    <lineage>
        <taxon>Bacteria</taxon>
        <taxon>Pseudomonadati</taxon>
        <taxon>Pseudomonadota</taxon>
        <taxon>Gammaproteobacteria</taxon>
        <taxon>Pasteurellales</taxon>
        <taxon>Pasteurellaceae</taxon>
        <taxon>Testudinibacter</taxon>
    </lineage>
</organism>
<sequence length="137" mass="14978">MKALIYALIILFSHTAAAQEPTMKIKITLGHQIHTATLEDNPSTQALLKQLPLSPPAENYGGIEKIAYLPQKLPDSPNHNGNFAPNAGDVTYYAPWGNLALFYGSTNPANGLVYLGRFDGEFKPLVTANQITIERIE</sequence>
<evidence type="ECO:0000256" key="1">
    <source>
        <dbReference type="SAM" id="SignalP"/>
    </source>
</evidence>
<dbReference type="RefSeq" id="WP_198362738.1">
    <property type="nucleotide sequence ID" value="NZ_LEKL01000019.1"/>
</dbReference>
<dbReference type="Pfam" id="PF18050">
    <property type="entry name" value="Cyclophil_like2"/>
    <property type="match status" value="1"/>
</dbReference>
<dbReference type="InterPro" id="IPR041183">
    <property type="entry name" value="Cyclophilin-like"/>
</dbReference>
<feature type="chain" id="PRO_5020830562" description="Cyclophilin-like domain-containing protein" evidence="1">
    <location>
        <begin position="19"/>
        <end position="137"/>
    </location>
</feature>
<feature type="domain" description="Cyclophilin-like" evidence="2">
    <location>
        <begin position="27"/>
        <end position="127"/>
    </location>
</feature>
<dbReference type="Proteomes" id="UP000294619">
    <property type="component" value="Unassembled WGS sequence"/>
</dbReference>
<dbReference type="AlphaFoldDB" id="A0A4R3YBD4"/>
<evidence type="ECO:0000259" key="2">
    <source>
        <dbReference type="Pfam" id="PF18050"/>
    </source>
</evidence>
<accession>A0A4R3YBD4</accession>
<proteinExistence type="predicted"/>
<keyword evidence="1" id="KW-0732">Signal</keyword>
<reference evidence="3 4" key="1">
    <citation type="submission" date="2019-03" db="EMBL/GenBank/DDBJ databases">
        <title>Genomic Encyclopedia of Type Strains, Phase IV (KMG-IV): sequencing the most valuable type-strain genomes for metagenomic binning, comparative biology and taxonomic classification.</title>
        <authorList>
            <person name="Goeker M."/>
        </authorList>
    </citation>
    <scope>NUCLEOTIDE SEQUENCE [LARGE SCALE GENOMIC DNA]</scope>
    <source>
        <strain evidence="3 4">DSM 28140</strain>
    </source>
</reference>
<gene>
    <name evidence="3" type="ORF">EDC16_102137</name>
</gene>
<dbReference type="SUPFAM" id="SSF50891">
    <property type="entry name" value="Cyclophilin-like"/>
    <property type="match status" value="1"/>
</dbReference>
<dbReference type="Gene3D" id="2.40.100.20">
    <property type="match status" value="1"/>
</dbReference>
<dbReference type="InterPro" id="IPR029000">
    <property type="entry name" value="Cyclophilin-like_dom_sf"/>
</dbReference>
<protein>
    <recommendedName>
        <fullName evidence="2">Cyclophilin-like domain-containing protein</fullName>
    </recommendedName>
</protein>
<feature type="signal peptide" evidence="1">
    <location>
        <begin position="1"/>
        <end position="18"/>
    </location>
</feature>
<evidence type="ECO:0000313" key="4">
    <source>
        <dbReference type="Proteomes" id="UP000294619"/>
    </source>
</evidence>
<dbReference type="EMBL" id="SMCP01000002">
    <property type="protein sequence ID" value="TCV89260.1"/>
    <property type="molecule type" value="Genomic_DNA"/>
</dbReference>